<proteinExistence type="predicted"/>
<dbReference type="Pfam" id="PF03564">
    <property type="entry name" value="DUF1759"/>
    <property type="match status" value="1"/>
</dbReference>
<gene>
    <name evidence="1" type="ORF">CRE_22615</name>
</gene>
<name>E3N8Q5_CAERE</name>
<dbReference type="HOGENOM" id="CLU_1246387_0_0_1"/>
<reference evidence="1" key="1">
    <citation type="submission" date="2007-07" db="EMBL/GenBank/DDBJ databases">
        <title>PCAP assembly of the Caenorhabditis remanei genome.</title>
        <authorList>
            <consortium name="The Caenorhabditis remanei Sequencing Consortium"/>
            <person name="Wilson R.K."/>
        </authorList>
    </citation>
    <scope>NUCLEOTIDE SEQUENCE [LARGE SCALE GENOMIC DNA]</scope>
    <source>
        <strain evidence="1">PB4641</strain>
    </source>
</reference>
<dbReference type="InParanoid" id="E3N8Q5"/>
<dbReference type="eggNOG" id="KOG0017">
    <property type="taxonomic scope" value="Eukaryota"/>
</dbReference>
<dbReference type="InterPro" id="IPR005312">
    <property type="entry name" value="DUF1759"/>
</dbReference>
<dbReference type="EMBL" id="DS268558">
    <property type="protein sequence ID" value="EFO89560.1"/>
    <property type="molecule type" value="Genomic_DNA"/>
</dbReference>
<evidence type="ECO:0000313" key="2">
    <source>
        <dbReference type="Proteomes" id="UP000008281"/>
    </source>
</evidence>
<keyword evidence="2" id="KW-1185">Reference proteome</keyword>
<protein>
    <submittedName>
        <fullName evidence="1">Uncharacterized protein</fullName>
    </submittedName>
</protein>
<organism evidence="2">
    <name type="scientific">Caenorhabditis remanei</name>
    <name type="common">Caenorhabditis vulgaris</name>
    <dbReference type="NCBI Taxonomy" id="31234"/>
    <lineage>
        <taxon>Eukaryota</taxon>
        <taxon>Metazoa</taxon>
        <taxon>Ecdysozoa</taxon>
        <taxon>Nematoda</taxon>
        <taxon>Chromadorea</taxon>
        <taxon>Rhabditida</taxon>
        <taxon>Rhabditina</taxon>
        <taxon>Rhabditomorpha</taxon>
        <taxon>Rhabditoidea</taxon>
        <taxon>Rhabditidae</taxon>
        <taxon>Peloderinae</taxon>
        <taxon>Caenorhabditis</taxon>
    </lineage>
</organism>
<evidence type="ECO:0000313" key="1">
    <source>
        <dbReference type="EMBL" id="EFO89560.1"/>
    </source>
</evidence>
<sequence>MNLIVKSVHKTSYGYLVTFDGSSDFDIFRNIFRDHVIQNPNITSSYKLLLLKQHLTGRASKCLYRLEDTEGAIRLTFKELESKYGRKSDKMTLHNKFGSIPFHHTDSDRMADDLRAHRMVLSEMKERGMNIDDEAVIKQFCTKLPGEMKKRVVEKFIATNGNLTFDMVHAIVVNGIEEIRIRESYFEDRGVDYDSQHTHPTNKADNNVFRNYRVAQNYPHKL</sequence>
<dbReference type="Proteomes" id="UP000008281">
    <property type="component" value="Unassembled WGS sequence"/>
</dbReference>
<dbReference type="AlphaFoldDB" id="E3N8Q5"/>
<accession>E3N8Q5</accession>
<dbReference type="OrthoDB" id="5862292at2759"/>